<reference evidence="2 3" key="1">
    <citation type="submission" date="2019-03" db="EMBL/GenBank/DDBJ databases">
        <title>Nematode-trapping fungi genome.</title>
        <authorList>
            <person name="Vidal-Diez De Ulzurrun G."/>
        </authorList>
    </citation>
    <scope>NUCLEOTIDE SEQUENCE [LARGE SCALE GENOMIC DNA]</scope>
    <source>
        <strain evidence="2 3">TWF154</strain>
    </source>
</reference>
<organism evidence="2 3">
    <name type="scientific">Orbilia oligospora</name>
    <name type="common">Nematode-trapping fungus</name>
    <name type="synonym">Arthrobotrys oligospora</name>
    <dbReference type="NCBI Taxonomy" id="2813651"/>
    <lineage>
        <taxon>Eukaryota</taxon>
        <taxon>Fungi</taxon>
        <taxon>Dikarya</taxon>
        <taxon>Ascomycota</taxon>
        <taxon>Pezizomycotina</taxon>
        <taxon>Orbiliomycetes</taxon>
        <taxon>Orbiliales</taxon>
        <taxon>Orbiliaceae</taxon>
        <taxon>Orbilia</taxon>
    </lineage>
</organism>
<dbReference type="Proteomes" id="UP000297595">
    <property type="component" value="Unassembled WGS sequence"/>
</dbReference>
<proteinExistence type="predicted"/>
<dbReference type="EMBL" id="SOZJ01000009">
    <property type="protein sequence ID" value="TGJ62885.1"/>
    <property type="molecule type" value="Genomic_DNA"/>
</dbReference>
<feature type="region of interest" description="Disordered" evidence="1">
    <location>
        <begin position="1"/>
        <end position="21"/>
    </location>
</feature>
<name>A0A8H2DJJ5_ORBOL</name>
<evidence type="ECO:0000313" key="3">
    <source>
        <dbReference type="Proteomes" id="UP000297595"/>
    </source>
</evidence>
<evidence type="ECO:0000313" key="2">
    <source>
        <dbReference type="EMBL" id="TGJ62885.1"/>
    </source>
</evidence>
<protein>
    <submittedName>
        <fullName evidence="2">Uncharacterized protein</fullName>
    </submittedName>
</protein>
<evidence type="ECO:0000256" key="1">
    <source>
        <dbReference type="SAM" id="MobiDB-lite"/>
    </source>
</evidence>
<dbReference type="AlphaFoldDB" id="A0A8H2DJJ5"/>
<accession>A0A8H2DJJ5</accession>
<comment type="caution">
    <text evidence="2">The sequence shown here is derived from an EMBL/GenBank/DDBJ whole genome shotgun (WGS) entry which is preliminary data.</text>
</comment>
<gene>
    <name evidence="2" type="ORF">EYR41_012062</name>
</gene>
<sequence>MIPVHRPRAPDSGWEEEEEGQSHKTGFIDTYILYFAQIKTCRLEERLRCHAVSRDFQLSFFFRRQIFDVSDITAFTVNYFVINPSTGDISIYTKAGRVQLSSCATAEKFGLVPPGNLGFNLCVVLPKFSLLAYTIAPVNSNHDAGRRRPWLCGVPRT</sequence>